<sequence length="153" mass="17402">MNFSNYITELLTNHTSGGQECHEDPESLKLCQLTKTATKNEAPIDAQRSEIWKHGYPSNLTSLDLRARMLCKAIEVWLSNLEAFKEGKRAYAPGSCKPEATGSLGGRRDEKKCPYSGEREVWRALWGTVPLYRSQEYQKNLRVCMDIMSIILT</sequence>
<dbReference type="Proteomes" id="UP000030640">
    <property type="component" value="Unassembled WGS sequence"/>
</dbReference>
<evidence type="ECO:0000313" key="1">
    <source>
        <dbReference type="EMBL" id="EUD64031.1"/>
    </source>
</evidence>
<keyword evidence="2" id="KW-1185">Reference proteome</keyword>
<evidence type="ECO:0000313" key="2">
    <source>
        <dbReference type="Proteomes" id="UP000030640"/>
    </source>
</evidence>
<dbReference type="GeneID" id="20040858"/>
<reference evidence="1 2" key="1">
    <citation type="submission" date="2013-02" db="EMBL/GenBank/DDBJ databases">
        <title>The Genome Sequence of Plasmodium inui San Antonio 1.</title>
        <authorList>
            <consortium name="The Broad Institute Genome Sequencing Platform"/>
            <consortium name="The Broad Institute Genome Sequencing Center for Infectious Disease"/>
            <person name="Neafsey D."/>
            <person name="Cheeseman I."/>
            <person name="Volkman S."/>
            <person name="Adams J."/>
            <person name="Walker B."/>
            <person name="Young S.K."/>
            <person name="Zeng Q."/>
            <person name="Gargeya S."/>
            <person name="Fitzgerald M."/>
            <person name="Haas B."/>
            <person name="Abouelleil A."/>
            <person name="Alvarado L."/>
            <person name="Arachchi H.M."/>
            <person name="Berlin A.M."/>
            <person name="Chapman S.B."/>
            <person name="Dewar J."/>
            <person name="Goldberg J."/>
            <person name="Griggs A."/>
            <person name="Gujja S."/>
            <person name="Hansen M."/>
            <person name="Howarth C."/>
            <person name="Imamovic A."/>
            <person name="Larimer J."/>
            <person name="McCowan C."/>
            <person name="Murphy C."/>
            <person name="Neiman D."/>
            <person name="Pearson M."/>
            <person name="Priest M."/>
            <person name="Roberts A."/>
            <person name="Saif S."/>
            <person name="Shea T."/>
            <person name="Sisk P."/>
            <person name="Sykes S."/>
            <person name="Wortman J."/>
            <person name="Nusbaum C."/>
            <person name="Birren B."/>
        </authorList>
    </citation>
    <scope>NUCLEOTIDE SEQUENCE [LARGE SCALE GENOMIC DNA]</scope>
    <source>
        <strain evidence="1 2">San Antonio 1</strain>
    </source>
</reference>
<dbReference type="RefSeq" id="XP_008819377.1">
    <property type="nucleotide sequence ID" value="XM_008821155.1"/>
</dbReference>
<accession>W7AFI2</accession>
<dbReference type="VEuPathDB" id="PlasmoDB:C922_05584"/>
<feature type="non-terminal residue" evidence="1">
    <location>
        <position position="153"/>
    </location>
</feature>
<name>W7AFI2_9APIC</name>
<proteinExistence type="predicted"/>
<protein>
    <submittedName>
        <fullName evidence="1">Uncharacterized protein</fullName>
    </submittedName>
</protein>
<organism evidence="1 2">
    <name type="scientific">Plasmodium inui San Antonio 1</name>
    <dbReference type="NCBI Taxonomy" id="1237626"/>
    <lineage>
        <taxon>Eukaryota</taxon>
        <taxon>Sar</taxon>
        <taxon>Alveolata</taxon>
        <taxon>Apicomplexa</taxon>
        <taxon>Aconoidasida</taxon>
        <taxon>Haemosporida</taxon>
        <taxon>Plasmodiidae</taxon>
        <taxon>Plasmodium</taxon>
        <taxon>Plasmodium (Plasmodium)</taxon>
    </lineage>
</organism>
<dbReference type="EMBL" id="KI965563">
    <property type="protein sequence ID" value="EUD64031.1"/>
    <property type="molecule type" value="Genomic_DNA"/>
</dbReference>
<dbReference type="AlphaFoldDB" id="W7AFI2"/>
<gene>
    <name evidence="1" type="ORF">C922_05584</name>
</gene>